<dbReference type="InterPro" id="IPR011989">
    <property type="entry name" value="ARM-like"/>
</dbReference>
<keyword evidence="2" id="KW-0560">Oxidoreductase</keyword>
<evidence type="ECO:0000259" key="5">
    <source>
        <dbReference type="Pfam" id="PF15787"/>
    </source>
</evidence>
<dbReference type="SMR" id="A0A1D6QSM7"/>
<dbReference type="InterPro" id="IPR013320">
    <property type="entry name" value="ConA-like_dom_sf"/>
</dbReference>
<keyword evidence="1" id="KW-0479">Metal-binding</keyword>
<evidence type="ECO:0000259" key="6">
    <source>
        <dbReference type="Pfam" id="PF20425"/>
    </source>
</evidence>
<dbReference type="STRING" id="4577.A0A1D6QSM7"/>
<feature type="domain" description="DUF4704" evidence="5">
    <location>
        <begin position="1267"/>
        <end position="1775"/>
    </location>
</feature>
<dbReference type="EMBL" id="CM000780">
    <property type="protein sequence ID" value="AQK60474.1"/>
    <property type="molecule type" value="Genomic_DNA"/>
</dbReference>
<accession>A0A1D6QSM7</accession>
<dbReference type="PROSITE" id="PS00435">
    <property type="entry name" value="PEROXIDASE_1"/>
    <property type="match status" value="1"/>
</dbReference>
<dbReference type="PANTHER" id="PTHR13743:SF112">
    <property type="entry name" value="BEACH DOMAIN-CONTAINING PROTEIN"/>
    <property type="match status" value="1"/>
</dbReference>
<dbReference type="GO" id="GO:0016491">
    <property type="term" value="F:oxidoreductase activity"/>
    <property type="evidence" value="ECO:0007669"/>
    <property type="project" value="UniProtKB-KW"/>
</dbReference>
<keyword evidence="3" id="KW-0408">Iron</keyword>
<dbReference type="Pfam" id="PF15787">
    <property type="entry name" value="DUF4704"/>
    <property type="match status" value="1"/>
</dbReference>
<feature type="domain" description="Neurobeachin alpha-solenoid region" evidence="6">
    <location>
        <begin position="602"/>
        <end position="1018"/>
    </location>
</feature>
<gene>
    <name evidence="7" type="ORF">ZEAMMB73_Zm00001d053826</name>
</gene>
<dbReference type="Pfam" id="PF20425">
    <property type="entry name" value="Neurobeachin"/>
    <property type="match status" value="1"/>
</dbReference>
<name>A0A1D6QSM7_MAIZE</name>
<dbReference type="InterPro" id="IPR016024">
    <property type="entry name" value="ARM-type_fold"/>
</dbReference>
<dbReference type="Gene3D" id="2.60.120.200">
    <property type="match status" value="1"/>
</dbReference>
<proteinExistence type="predicted"/>
<evidence type="ECO:0000313" key="7">
    <source>
        <dbReference type="EMBL" id="AQK60474.1"/>
    </source>
</evidence>
<feature type="region of interest" description="Disordered" evidence="4">
    <location>
        <begin position="13"/>
        <end position="55"/>
    </location>
</feature>
<dbReference type="PANTHER" id="PTHR13743">
    <property type="entry name" value="BEIGE/BEACH-RELATED"/>
    <property type="match status" value="1"/>
</dbReference>
<dbReference type="InParanoid" id="A0A1D6QSM7"/>
<evidence type="ECO:0000256" key="1">
    <source>
        <dbReference type="ARBA" id="ARBA00022723"/>
    </source>
</evidence>
<dbReference type="SUPFAM" id="SSF48371">
    <property type="entry name" value="ARM repeat"/>
    <property type="match status" value="2"/>
</dbReference>
<dbReference type="InterPro" id="IPR019793">
    <property type="entry name" value="Peroxidases_heam-ligand_BS"/>
</dbReference>
<dbReference type="FunCoup" id="A0A1D6QSM7">
    <property type="interactions" value="1"/>
</dbReference>
<evidence type="ECO:0000256" key="3">
    <source>
        <dbReference type="ARBA" id="ARBA00023004"/>
    </source>
</evidence>
<protein>
    <submittedName>
        <fullName evidence="7">BEACH domain-containing protein B</fullName>
    </submittedName>
</protein>
<dbReference type="InterPro" id="IPR031570">
    <property type="entry name" value="NBEA/BDCP_DUF4704"/>
</dbReference>
<evidence type="ECO:0000256" key="4">
    <source>
        <dbReference type="SAM" id="MobiDB-lite"/>
    </source>
</evidence>
<dbReference type="OMA" id="HFICISH"/>
<dbReference type="InterPro" id="IPR046852">
    <property type="entry name" value="Neurobeachin_a-sol"/>
</dbReference>
<dbReference type="Pfam" id="PF13385">
    <property type="entry name" value="Laminin_G_3"/>
    <property type="match status" value="1"/>
</dbReference>
<evidence type="ECO:0000256" key="2">
    <source>
        <dbReference type="ARBA" id="ARBA00023002"/>
    </source>
</evidence>
<feature type="compositionally biased region" description="Gly residues" evidence="4">
    <location>
        <begin position="21"/>
        <end position="36"/>
    </location>
</feature>
<dbReference type="InterPro" id="IPR050865">
    <property type="entry name" value="BEACH_Domain"/>
</dbReference>
<organism evidence="7">
    <name type="scientific">Zea mays</name>
    <name type="common">Maize</name>
    <dbReference type="NCBI Taxonomy" id="4577"/>
    <lineage>
        <taxon>Eukaryota</taxon>
        <taxon>Viridiplantae</taxon>
        <taxon>Streptophyta</taxon>
        <taxon>Embryophyta</taxon>
        <taxon>Tracheophyta</taxon>
        <taxon>Spermatophyta</taxon>
        <taxon>Magnoliopsida</taxon>
        <taxon>Liliopsida</taxon>
        <taxon>Poales</taxon>
        <taxon>Poaceae</taxon>
        <taxon>PACMAD clade</taxon>
        <taxon>Panicoideae</taxon>
        <taxon>Andropogonodae</taxon>
        <taxon>Andropogoneae</taxon>
        <taxon>Tripsacinae</taxon>
        <taxon>Zea</taxon>
    </lineage>
</organism>
<reference evidence="7" key="1">
    <citation type="submission" date="2015-12" db="EMBL/GenBank/DDBJ databases">
        <title>Update maize B73 reference genome by single molecule sequencing technologies.</title>
        <authorList>
            <consortium name="Maize Genome Sequencing Project"/>
            <person name="Ware D."/>
        </authorList>
    </citation>
    <scope>NUCLEOTIDE SEQUENCE</scope>
    <source>
        <tissue evidence="7">Seedling</tissue>
    </source>
</reference>
<dbReference type="GO" id="GO:0046872">
    <property type="term" value="F:metal ion binding"/>
    <property type="evidence" value="ECO:0007669"/>
    <property type="project" value="UniProtKB-KW"/>
</dbReference>
<sequence length="1943" mass="217339">MNIVKGVADLLRKSTPASPGAGAGGGGGGGDRGGVGSPSADRLAAPPSPRVRFSDNGEEGVLNALWHKYESGIDKAEKKKTLQTFVMHFVKAFKDWEPGYIEQSIDHESLSDDTILGCSTGHPSEVILILIQEISQITSSITEKGLTILECLTILTRSVHNCKVFSYYGGVQKVTALLKAAVVKLKTLTSLLAADEQLSNKTVENMRTMQKVLVYIVTIISNFMDLEPNTTRISQFILNSSRHTLSSNYLATVAPNTSKSMVFDRNWQKKAIVSVMEAGGVNWLVELLRVIRRLNLKEQWTDLSLHFITLYSLRSTISENVRAQNHFRSIGGLEVLLDGLGLPSSKFSVSKQSFVPSDERSGILQLQILYLEILREAVFGNVNNLQFLCENGRIHKFANSICWPAFMLQEYHQQKILNAQAILKADKESTGPSPTLESFSNPVDILDTSEWNEYSVKLSITLCSFLLPPKEIKYCPAPTDVTQISLSISLAYWEQCARWIIKVLSTVFPCMKACASETDLPNHIRILANTMQHYMLCTFRKVLISAPALLKSFREEGLWDLIFSEKFFYFGSSLDYIQQNDQLIDAPKSIDSKSFSETDVNPECLALVGALEHCTYDPGLAGGIVKSFHVILQLATEQTLASFKSIDVLTRVLKVACLQAQEIRKLSQDDLNQNGSQSRNAQTTYSDERIKNTCAFVKLAFNLFKEYATISDIGRITVLCNANCIECLFDLFQEEYLRKHILEQVLALFRLPSSSAQHHAAKMLLCSKYLETFTRAKEKEKAFAELSIDLLVNMREVIMIDRVYYQNLFRNGECFLHIVSLLNGTFDEAVGEQLVLNVLRTLTALLAENDESKAAFRLLVGAGYQTLQSLLLDFCKWIPSPKLLDALLDMLVDGTFDINEKATIKNEDVIMLLINVLQKSSTSLQHYGLMVLQQLLKGSITNRTSCFRAGLLSFLLDWFKVEKGNDIVMKIAEIIQIIGGHSICGKDIRKFFALLRDEEIIAKQQHSSLLLTSVSHMLKEKGPEAFFEFSGHDSGIEIKSSVQWPYNKGLSFCCWLRVESFPEKGLMGLYSFFTENGKGCLAMIGNNTLIYESVNPKHQCVLLSLSLPIKQWKFLCVTHTIGRTFSGGSQLRCYVDGDLVSSEKCRYTKVNELMTRCSVGTELMPIGEEPSSLGFENTLAFTGQMGPVYAFSDALSPEQIRGIYNLGPSYMYSFLGDQNLLTNDDSRYKGILDAKDGISSKMIFGLNAQASNNRTLFNVSSALDGLDKSKFEATTMGGTKLCSRRLLQEIIYCVGGVSVFFPLLIHFDDAVVQNGEFATRDQLAGQVIELVASVLDGNIANQQQMHLLSGFSILGFLFQSVSPQLLNIKTLSASKYMFTILKTSSMSDILLRDALSQFYLNPHIWAYATYQVQRELFLFLIQYFEADGKFLPVLCALPRIIDVIKQFYSEKLDPRFSKPLLVSKKVTGERPSMEEIRKIRLLLLSLAEMSLKLKVSQHDIRALVSFLERSQDVACVEDILHMIIRALSQNSLVPSFLEQVNSLGGCYIFINLLKREFEPIRLLGLQLLGKLLVGVPSEKRGPKIFGLPVGRPRSIAEDIRKGATAAPQLFFYSISDRLFKFPLSDHLCASLFDVLLGGASPKQVLQKRSQSDALKDRSMAPFFVPQILVCIFKYIQSCRDASVRTKILSDLLDLLDSNPVNVESLMEYGWSSWLETSAKLDVLRNYKSNSVAKADGLETNELILVRNMYSLVLSYCIFSVKGGWHQLEDTTNFLLLKIEQGQLPNSSMLRDIFEDLIGSLLETSSEESVFNSQPCRDNILYLLNLSHELFVDQIGIKLLFPSPDMSAHLSSDDINSAVLEIMNTEGNGLLTRSLLRVRSQYGQLDDGARFHVMSHLILETVIYGKSMLTTNIVGRDDSTEANNSKEAGFILNLVQKDRVLTAI</sequence>
<dbReference type="SUPFAM" id="SSF49899">
    <property type="entry name" value="Concanavalin A-like lectins/glucanases"/>
    <property type="match status" value="1"/>
</dbReference>
<dbReference type="Gene3D" id="1.25.10.10">
    <property type="entry name" value="Leucine-rich Repeat Variant"/>
    <property type="match status" value="1"/>
</dbReference>
<dbReference type="ExpressionAtlas" id="A0A1D6QSM7">
    <property type="expression patterns" value="baseline and differential"/>
</dbReference>